<feature type="transmembrane region" description="Helical" evidence="1">
    <location>
        <begin position="86"/>
        <end position="105"/>
    </location>
</feature>
<gene>
    <name evidence="3" type="ordered locus">Bpet3384</name>
</gene>
<proteinExistence type="predicted"/>
<dbReference type="KEGG" id="bpt:Bpet3384"/>
<keyword evidence="1" id="KW-0812">Transmembrane</keyword>
<evidence type="ECO:0000256" key="1">
    <source>
        <dbReference type="PROSITE-ProRule" id="PRU00244"/>
    </source>
</evidence>
<dbReference type="Proteomes" id="UP000001225">
    <property type="component" value="Chromosome"/>
</dbReference>
<dbReference type="PANTHER" id="PTHR35152:SF1">
    <property type="entry name" value="DOMAIN SIGNALLING PROTEIN, PUTATIVE (AFU_ORTHOLOGUE AFUA_5G11310)-RELATED"/>
    <property type="match status" value="1"/>
</dbReference>
<sequence>MTPGEIVPLSFAPGLVILSFLIAGYGAYVALTAAAHIRAAAANGQPWLPYVGIAAVALGGIGIWSMHFIGIQAQAMPFAAGYEVGLTMLSFLLAVLCSGIALWYVARARFSALRCVVGGVIAGLGIAAMHYVGIAAMRIPAVFLWSLPLIVLSVLVAVVAATAALWLAFHVYTTWQRALAATVMAAAVCGMHYTAAAAGSMVCAVPYEFVGLLVGGASLPYVVFVLSVAVLALLRWQLHRSSLRFRQQLAQRVDQLIGSGATGVGAGAEPAASLERG</sequence>
<feature type="domain" description="MHYT" evidence="2">
    <location>
        <begin position="11"/>
        <end position="202"/>
    </location>
</feature>
<name>A9HX81_BORPD</name>
<evidence type="ECO:0000313" key="3">
    <source>
        <dbReference type="EMBL" id="CAP43727.1"/>
    </source>
</evidence>
<feature type="transmembrane region" description="Helical" evidence="1">
    <location>
        <begin position="12"/>
        <end position="35"/>
    </location>
</feature>
<feature type="transmembrane region" description="Helical" evidence="1">
    <location>
        <begin position="179"/>
        <end position="207"/>
    </location>
</feature>
<keyword evidence="1" id="KW-0472">Membrane</keyword>
<keyword evidence="1" id="KW-1133">Transmembrane helix</keyword>
<protein>
    <submittedName>
        <fullName evidence="3">Membrane protein</fullName>
    </submittedName>
</protein>
<dbReference type="EMBL" id="AM902716">
    <property type="protein sequence ID" value="CAP43727.1"/>
    <property type="molecule type" value="Genomic_DNA"/>
</dbReference>
<dbReference type="PROSITE" id="PS50924">
    <property type="entry name" value="MHYT"/>
    <property type="match status" value="1"/>
</dbReference>
<dbReference type="AlphaFoldDB" id="A9HX81"/>
<dbReference type="GO" id="GO:0016020">
    <property type="term" value="C:membrane"/>
    <property type="evidence" value="ECO:0007669"/>
    <property type="project" value="UniProtKB-UniRule"/>
</dbReference>
<dbReference type="PANTHER" id="PTHR35152">
    <property type="entry name" value="DOMAIN SIGNALLING PROTEIN, PUTATIVE (AFU_ORTHOLOGUE AFUA_5G11310)-RELATED"/>
    <property type="match status" value="1"/>
</dbReference>
<evidence type="ECO:0000259" key="2">
    <source>
        <dbReference type="PROSITE" id="PS50924"/>
    </source>
</evidence>
<dbReference type="STRING" id="94624.Bpet3384"/>
<dbReference type="Pfam" id="PF03707">
    <property type="entry name" value="MHYT"/>
    <property type="match status" value="2"/>
</dbReference>
<organism evidence="3 4">
    <name type="scientific">Bordetella petrii (strain ATCC BAA-461 / DSM 12804 / CCUG 43448 / CIP 107267 / Se-1111R)</name>
    <dbReference type="NCBI Taxonomy" id="340100"/>
    <lineage>
        <taxon>Bacteria</taxon>
        <taxon>Pseudomonadati</taxon>
        <taxon>Pseudomonadota</taxon>
        <taxon>Betaproteobacteria</taxon>
        <taxon>Burkholderiales</taxon>
        <taxon>Alcaligenaceae</taxon>
        <taxon>Bordetella</taxon>
    </lineage>
</organism>
<feature type="transmembrane region" description="Helical" evidence="1">
    <location>
        <begin position="142"/>
        <end position="167"/>
    </location>
</feature>
<dbReference type="eggNOG" id="COG3300">
    <property type="taxonomic scope" value="Bacteria"/>
</dbReference>
<evidence type="ECO:0000313" key="4">
    <source>
        <dbReference type="Proteomes" id="UP000001225"/>
    </source>
</evidence>
<reference evidence="3 4" key="1">
    <citation type="journal article" date="2008" name="BMC Genomics">
        <title>The missing link: Bordetella petrii is endowed with both the metabolic versatility of environmental bacteria and virulence traits of pathogenic Bordetellae.</title>
        <authorList>
            <person name="Gross R."/>
            <person name="Guzman C.A."/>
            <person name="Sebaihia M."/>
            <person name="Martins Dos Santos V.A."/>
            <person name="Pieper D.H."/>
            <person name="Koebnik R."/>
            <person name="Lechner M."/>
            <person name="Bartels D."/>
            <person name="Buhrmester J."/>
            <person name="Choudhuri J.V."/>
            <person name="Ebensen T."/>
            <person name="Gaigalat L."/>
            <person name="Herrmann S."/>
            <person name="Khachane A.N."/>
            <person name="Larisch C."/>
            <person name="Link S."/>
            <person name="Linke B."/>
            <person name="Meyer F."/>
            <person name="Mormann S."/>
            <person name="Nakunst D."/>
            <person name="Rueckert C."/>
            <person name="Schneiker-Bekel S."/>
            <person name="Schulze K."/>
            <person name="Vorhoelter F.J."/>
            <person name="Yevsa T."/>
            <person name="Engle J.T."/>
            <person name="Goldman W.E."/>
            <person name="Puehler A."/>
            <person name="Goebel U.B."/>
            <person name="Goesmann A."/>
            <person name="Bloecker H."/>
            <person name="Kaiser O."/>
            <person name="Martinez-Arias R."/>
        </authorList>
    </citation>
    <scope>NUCLEOTIDE SEQUENCE [LARGE SCALE GENOMIC DNA]</scope>
    <source>
        <strain evidence="4">ATCC BAA-461 / DSM 12804 / CCUG 43448 / CIP 107267 / Se-1111R</strain>
    </source>
</reference>
<keyword evidence="4" id="KW-1185">Reference proteome</keyword>
<feature type="transmembrane region" description="Helical" evidence="1">
    <location>
        <begin position="219"/>
        <end position="238"/>
    </location>
</feature>
<feature type="transmembrane region" description="Helical" evidence="1">
    <location>
        <begin position="47"/>
        <end position="66"/>
    </location>
</feature>
<feature type="transmembrane region" description="Helical" evidence="1">
    <location>
        <begin position="112"/>
        <end position="136"/>
    </location>
</feature>
<dbReference type="InterPro" id="IPR005330">
    <property type="entry name" value="MHYT_dom"/>
</dbReference>
<accession>A9HX81</accession>